<dbReference type="GO" id="GO:0005634">
    <property type="term" value="C:nucleus"/>
    <property type="evidence" value="ECO:0007669"/>
    <property type="project" value="UniProtKB-SubCell"/>
</dbReference>
<keyword evidence="2 3" id="KW-0371">Homeobox</keyword>
<dbReference type="GO" id="GO:0000981">
    <property type="term" value="F:DNA-binding transcription factor activity, RNA polymerase II-specific"/>
    <property type="evidence" value="ECO:0007669"/>
    <property type="project" value="TreeGrafter"/>
</dbReference>
<dbReference type="EMBL" id="PDUG01000006">
    <property type="protein sequence ID" value="PIC16869.1"/>
    <property type="molecule type" value="Genomic_DNA"/>
</dbReference>
<gene>
    <name evidence="6" type="primary">Cnig_chr_X.g23318</name>
    <name evidence="6" type="ORF">B9Z55_023318</name>
</gene>
<evidence type="ECO:0000259" key="5">
    <source>
        <dbReference type="PROSITE" id="PS50071"/>
    </source>
</evidence>
<dbReference type="InterPro" id="IPR051649">
    <property type="entry name" value="CUT_Homeobox"/>
</dbReference>
<evidence type="ECO:0000313" key="7">
    <source>
        <dbReference type="Proteomes" id="UP000230233"/>
    </source>
</evidence>
<reference evidence="7" key="1">
    <citation type="submission" date="2017-10" db="EMBL/GenBank/DDBJ databases">
        <title>Rapid genome shrinkage in a self-fertile nematode reveals novel sperm competition proteins.</title>
        <authorList>
            <person name="Yin D."/>
            <person name="Schwarz E.M."/>
            <person name="Thomas C.G."/>
            <person name="Felde R.L."/>
            <person name="Korf I.F."/>
            <person name="Cutter A.D."/>
            <person name="Schartner C.M."/>
            <person name="Ralston E.J."/>
            <person name="Meyer B.J."/>
            <person name="Haag E.S."/>
        </authorList>
    </citation>
    <scope>NUCLEOTIDE SEQUENCE [LARGE SCALE GENOMIC DNA]</scope>
    <source>
        <strain evidence="7">JU1422</strain>
    </source>
</reference>
<dbReference type="STRING" id="1611254.A0A2G5SPM3"/>
<evidence type="ECO:0000256" key="3">
    <source>
        <dbReference type="RuleBase" id="RU000682"/>
    </source>
</evidence>
<keyword evidence="2 3" id="KW-0539">Nucleus</keyword>
<proteinExistence type="predicted"/>
<feature type="DNA-binding region" description="Homeobox" evidence="2">
    <location>
        <begin position="197"/>
        <end position="256"/>
    </location>
</feature>
<feature type="domain" description="Homeobox" evidence="5">
    <location>
        <begin position="195"/>
        <end position="255"/>
    </location>
</feature>
<feature type="region of interest" description="Disordered" evidence="4">
    <location>
        <begin position="1"/>
        <end position="136"/>
    </location>
</feature>
<dbReference type="AlphaFoldDB" id="A0A2G5SPM3"/>
<evidence type="ECO:0000313" key="6">
    <source>
        <dbReference type="EMBL" id="PIC16869.1"/>
    </source>
</evidence>
<dbReference type="SMART" id="SM00389">
    <property type="entry name" value="HOX"/>
    <property type="match status" value="1"/>
</dbReference>
<comment type="subcellular location">
    <subcellularLocation>
        <location evidence="1 2 3">Nucleus</location>
    </subcellularLocation>
</comment>
<evidence type="ECO:0000256" key="1">
    <source>
        <dbReference type="ARBA" id="ARBA00004123"/>
    </source>
</evidence>
<comment type="caution">
    <text evidence="6">The sequence shown here is derived from an EMBL/GenBank/DDBJ whole genome shotgun (WGS) entry which is preliminary data.</text>
</comment>
<organism evidence="6 7">
    <name type="scientific">Caenorhabditis nigoni</name>
    <dbReference type="NCBI Taxonomy" id="1611254"/>
    <lineage>
        <taxon>Eukaryota</taxon>
        <taxon>Metazoa</taxon>
        <taxon>Ecdysozoa</taxon>
        <taxon>Nematoda</taxon>
        <taxon>Chromadorea</taxon>
        <taxon>Rhabditida</taxon>
        <taxon>Rhabditina</taxon>
        <taxon>Rhabditomorpha</taxon>
        <taxon>Rhabditoidea</taxon>
        <taxon>Rhabditidae</taxon>
        <taxon>Peloderinae</taxon>
        <taxon>Caenorhabditis</taxon>
    </lineage>
</organism>
<dbReference type="PANTHER" id="PTHR14057">
    <property type="entry name" value="TRANSCRIPTION FACTOR ONECUT"/>
    <property type="match status" value="1"/>
</dbReference>
<dbReference type="GO" id="GO:0000978">
    <property type="term" value="F:RNA polymerase II cis-regulatory region sequence-specific DNA binding"/>
    <property type="evidence" value="ECO:0007669"/>
    <property type="project" value="TreeGrafter"/>
</dbReference>
<feature type="compositionally biased region" description="Acidic residues" evidence="4">
    <location>
        <begin position="118"/>
        <end position="129"/>
    </location>
</feature>
<sequence length="684" mass="79251">MVNRSDLRSHKASASTEGTSSGAHLKRSRPASSSGSDSEQEVQMGKRRPGRRCQDATLTEGTRRKAYRTRSRRADSSELDSENDIPVAKRCFSSDSETEDDAQQSRPKRKSARHIDYEESDTDFEDDSSSSEPEFQYGDSVNFFQFNTVSPVLKMNCKPFSQRSVALEEETENEQAEEPVPVNIANWKRTKKGANENGKPRVRFSPEQVQVLQALFDEIQHPSKEQRKKAAEDTNLRICQVNKWFVSKRRRYPELVKSLPGKRERDSNKPSRFKAAMETFFEKRQFLGKPDKDLELESGGSWDRISKWLDKKRYATLKAFIRNEITVLPNEMETSKRLMEKYCLDVDTHEDVYLYIEMKENVNGDNLAQYLIDWDLVLKVFKRELTKEFYIDQEEVNLADSHDVEYLNEPELDYHMNENRREEAVAHHEENEMERQNDRNGIETPNEAAAGEELHGQIDGPVPENHSPEVKDIQLFENPGEDNQNAQLANHIQNEVDDFRDETKDVPLFDPAPAYQEDILEPIEHVEGNKVHLFVYDVDHRDEPDEIPAHGPVSVHRVAASYDDLVPYLGDIIGFKEIGLVTRTDIAEAKRNLNDEYTKGLILPFNCCLDYKKWTKIQVMEFFSQLLFIPTTIKKLVMKISTGAHLSMFQEEGYFEELNKEASIIDLYEFSIIHREIEKLNRFQ</sequence>
<keyword evidence="2 3" id="KW-0238">DNA-binding</keyword>
<dbReference type="SUPFAM" id="SSF46689">
    <property type="entry name" value="Homeodomain-like"/>
    <property type="match status" value="1"/>
</dbReference>
<dbReference type="Pfam" id="PF00046">
    <property type="entry name" value="Homeodomain"/>
    <property type="match status" value="1"/>
</dbReference>
<dbReference type="Proteomes" id="UP000230233">
    <property type="component" value="Chromosome X"/>
</dbReference>
<dbReference type="CDD" id="cd00086">
    <property type="entry name" value="homeodomain"/>
    <property type="match status" value="1"/>
</dbReference>
<evidence type="ECO:0000256" key="4">
    <source>
        <dbReference type="SAM" id="MobiDB-lite"/>
    </source>
</evidence>
<evidence type="ECO:0000256" key="2">
    <source>
        <dbReference type="PROSITE-ProRule" id="PRU00108"/>
    </source>
</evidence>
<accession>A0A2G5SPM3</accession>
<protein>
    <recommendedName>
        <fullName evidence="5">Homeobox domain-containing protein</fullName>
    </recommendedName>
</protein>
<dbReference type="Gene3D" id="1.10.10.60">
    <property type="entry name" value="Homeodomain-like"/>
    <property type="match status" value="1"/>
</dbReference>
<name>A0A2G5SPM3_9PELO</name>
<dbReference type="PROSITE" id="PS50071">
    <property type="entry name" value="HOMEOBOX_2"/>
    <property type="match status" value="1"/>
</dbReference>
<dbReference type="OrthoDB" id="9740090at2759"/>
<dbReference type="InterPro" id="IPR009057">
    <property type="entry name" value="Homeodomain-like_sf"/>
</dbReference>
<keyword evidence="7" id="KW-1185">Reference proteome</keyword>
<feature type="compositionally biased region" description="Low complexity" evidence="4">
    <location>
        <begin position="12"/>
        <end position="23"/>
    </location>
</feature>
<dbReference type="InterPro" id="IPR001356">
    <property type="entry name" value="HD"/>
</dbReference>
<dbReference type="PANTHER" id="PTHR14057:SF32">
    <property type="entry name" value="HOMEOBOX PROTEIN CEH-21-RELATED"/>
    <property type="match status" value="1"/>
</dbReference>